<feature type="compositionally biased region" description="Polar residues" evidence="7">
    <location>
        <begin position="567"/>
        <end position="576"/>
    </location>
</feature>
<dbReference type="GeneTree" id="ENSGT01120000272067"/>
<keyword evidence="4" id="KW-0862">Zinc</keyword>
<dbReference type="GO" id="GO:0008270">
    <property type="term" value="F:zinc ion binding"/>
    <property type="evidence" value="ECO:0007669"/>
    <property type="project" value="UniProtKB-KW"/>
</dbReference>
<feature type="region of interest" description="Disordered" evidence="7">
    <location>
        <begin position="947"/>
        <end position="968"/>
    </location>
</feature>
<evidence type="ECO:0000256" key="7">
    <source>
        <dbReference type="SAM" id="MobiDB-lite"/>
    </source>
</evidence>
<proteinExistence type="predicted"/>
<reference evidence="10" key="3">
    <citation type="submission" date="2025-09" db="UniProtKB">
        <authorList>
            <consortium name="Ensembl"/>
        </authorList>
    </citation>
    <scope>IDENTIFICATION</scope>
</reference>
<feature type="compositionally biased region" description="Basic and acidic residues" evidence="7">
    <location>
        <begin position="2658"/>
        <end position="2697"/>
    </location>
</feature>
<keyword evidence="11" id="KW-1185">Reference proteome</keyword>
<feature type="region of interest" description="Disordered" evidence="7">
    <location>
        <begin position="188"/>
        <end position="217"/>
    </location>
</feature>
<feature type="compositionally biased region" description="Acidic residues" evidence="7">
    <location>
        <begin position="2546"/>
        <end position="2566"/>
    </location>
</feature>
<evidence type="ECO:0000256" key="4">
    <source>
        <dbReference type="ARBA" id="ARBA00022833"/>
    </source>
</evidence>
<dbReference type="PANTHER" id="PTHR15491:SF9">
    <property type="entry name" value="CIP1-INTERACTING ZINC FINGER PROTEIN"/>
    <property type="match status" value="1"/>
</dbReference>
<feature type="compositionally biased region" description="Acidic residues" evidence="7">
    <location>
        <begin position="2486"/>
        <end position="2497"/>
    </location>
</feature>
<evidence type="ECO:0000259" key="9">
    <source>
        <dbReference type="PROSITE" id="PS50171"/>
    </source>
</evidence>
<feature type="region of interest" description="Disordered" evidence="7">
    <location>
        <begin position="1046"/>
        <end position="1448"/>
    </location>
</feature>
<dbReference type="GO" id="GO:0005634">
    <property type="term" value="C:nucleus"/>
    <property type="evidence" value="ECO:0007669"/>
    <property type="project" value="UniProtKB-SubCell"/>
</dbReference>
<dbReference type="InterPro" id="IPR003604">
    <property type="entry name" value="Matrin/U1-like-C_Znf_C2H2"/>
</dbReference>
<feature type="compositionally biased region" description="Low complexity" evidence="7">
    <location>
        <begin position="947"/>
        <end position="960"/>
    </location>
</feature>
<feature type="compositionally biased region" description="Polar residues" evidence="7">
    <location>
        <begin position="2128"/>
        <end position="2145"/>
    </location>
</feature>
<feature type="compositionally biased region" description="Low complexity" evidence="7">
    <location>
        <begin position="203"/>
        <end position="217"/>
    </location>
</feature>
<feature type="compositionally biased region" description="Basic residues" evidence="7">
    <location>
        <begin position="741"/>
        <end position="752"/>
    </location>
</feature>
<sequence>MNNVFAVGIQAATLTAKSNTPQSPLPSTPPPSPTAVAISLLNLLKIANSMSHPFDNPFLSGKQSSTQGQYELFGGETEREPRGTSLLPTPRTFAGPLPLPGAFAGFLPQRGRLPVFLPPPGRLPGFLLPPGRFPGFQPSPGRFPGVPMRPLGLPGNYRLDCGRMTVDEDIERCLDLNIGRAREEVRLKSAKQNAPVISNQRGQSPSSSTGMSSLTSSVSQGLKPYSVDIDSKSLNWLSVCKGAAEDKSSKMHSSASTSCIGSGGGMFNTASETKCDVQSIPGLADYNEPMPARCMSPNESNRPTYTSESASNILLQFGLEKEDLEQLICYPENQVTPENLPFILRQIRMNKDKRTSTVDKPKPYSEPQPITTVSEIKEITPTSSIGTALNQDEIPSLVLKPSKVIDYGHTGKYTAIPDGEHGRAASSTAKVDGGRSMLDTDNSKNSSRSRKVLTKITAGISGSFVSSHDQMSSVTTFSSVRSSMAPSSSGPAKKMEAQPSQTSQSAFASFSVPNKDTNLRHLGAGVPKSLPLKQPEPDRQSSAKHQPSSNLSHGVHPNRPGLILIGSNEQSQNSNRNKIEVQISKVSERVKKPAQQGQQPFQPRDTSTLKPIPAPAQLITSCATSVPGPPSKKQLAAKMGNPKHVPGATMIQDYAAATPEKFPHTCCLCSKDCTTLKDWVVHQNTPLHLENCKLLRSRYPKWHGETSTLLRSRSRSTSPRHDDFTTSHHRSRSRSFERLSSTRRRDNKRSPLRSREHQASSRRSGDRRSRSISPWHDNLTTSHHRSLSSSRSFERLSSPRRRDNKRSPLRSREHQASSRRSDDRLSRSISPWHDNLNTSHHRSRSRSFERCSSPRRRDNKRSPLRRSREHRASSRRSDDRLSPQSRRNARRSSADRALSQCRRSTSAERLAKKLLETPAVQSLSKQSDLKTMVKTLAPALLAELSKLTSSSQKSGTSSSTNPTTVVESPAAKVRIRANHGTLSQRHVTSALKEYGKVTSVVLFRSGKEAFITFEKEKDAKKFRTLESFEINGLPVSIFKERSVVANTTQPAKEQKASTKKDHKAAPPRKSAKPNTSKTAASKPSSTAKVKPPASSGAASKPSSTAKVKPPVSSGATSKPSSTAKVKPPVSSGAETTTNKISKTKVLASKAKSATKQVAKTVKTEMGKKKISVAPSDKNPKKDTKPSKQKETPKEPKNGAGKSAVATKETAMAKEKSKHIKKDRIDTDGKDSASKVGNDQLKESIKVEVKTGDAEPGATDPMEAESSVESKDQNVTDKAAKNSQTTIKAEETLTIMTSQDFPTASTHSESAVEEIRMETDPLKETEQKAKPKEMKQEVQAPEERACHKPAPEQVSNNSAGSPEAASSKPKPADEAESHQQASTAGLCDGTASEVEEKMENHQQPEETGFVQMQTETTSTDGTSVPPVSSAGSTASVTDAVESETASAEIPHITEDIFKAFTFVLRQHKQKKESRMHQEEKESTTISKTPFENAKEENSQNVQEDINDVDTSSEVVDENNFNFDDLVTVDEIGEDPKDTAYDSCSSSKPTSPKKIERQISKVTSPAKKTMPESSKSCKSSTSASSSPTTTSSSSSKSVKTCVSPVKKAQQSKTSAAGGSNTSPRNQSTHSSATVVETSVETCQLHKKEDKPAEGAVVEFDHRVSAKGSAAKTVESESKMETSELDTPEQEERLEPTHESQKPKMESKAEIPEEVKMSKENEMHIEEDSKSTEDSENFKIIDSLEEPTDDQIITKDKDSITETQELNLKEDQISHQECPPVSDGADNDKVSQEACSEMETDPSIQEEDTFNNQAATPDNDEVSMVTEVKTKVAHHSDKALVEAEAHKTLDSDTNQTLSAGAGHTGKQKEEIFSEELWHTCLNSEQMCEDNPHLGSSDDKDTQSKVSDNSAGDQTTTKGKGQIVEGPSGETSPIEEDNVVYQVIDSVEDQLTTETEPETDKEKQTKKGSETSSRDDRPTRSSRSKTSKSEDKDKTQKQITPGRKYGTKVKGNVTEKEEKMDEGTEEMEFEILDSIEDESVQEAPTTKGSGRRQSSRRHKEADKSEQMVFKILDSVGEENDSEKPIGTRSTRVRKGKTTEKSSETEESKKEKTPTRRRLTRARDSRERDRGTSPKTNVPQKRNTPTNKSNSVRDESKEEMTFEIIDAVEEEAEHKPPTTKSRRGRPKKDVKPSKEQTAASKKVHLPSEFAEDTEATTFQILDSIEDETIDEQATTDQTKKTFLGTSTSSKNDDRTTKKRTRSSKRKEEDEPVYQIVDSLEDYPSQEEQVTETSIVQKEKRGAKDKRAANVDSVPPLVVETSKAAPVKHESLLQEVGQCPTGSTPDKDLEKQEESDSAKSQKTSQKSPKKKDETSSANAVVSLDEVSDEEDDYPDDTIEKEKIIKIQAAFKEREDEQKEKKTGEKGTKERSRRGSGGAAKTKELRQEKVEAESQELVTLDEVGVGEADGVETTNSLKCGGGLTEGELQDLVTLDEIDEEEEQETPVIQPPSHEVQSGESPKPETLDEAGLGENKEADEEDSSSSVKRKHDDYTEDSEDFVTVDEVGTTEEEEMKTTTSAKCRPRKRSRRTPVRKSTRAKLDEKEVEEEEEEEEENEKLPPPAVNPPSTLDKDVSAPSGELETEKTGMETESVSTESTQPSESPCDPKLEAGVEEKGKEEIKTEVKADDQLQKLTEPEAKRPRSESPCLPVDFKLPPFNPKNPQGQEFVVPKSGFFCSLCSMFYLKESTAKVTHCSSQKHYSNLLKHYQTFQQKTSPQSSQGPVSN</sequence>
<feature type="compositionally biased region" description="Basic residues" evidence="7">
    <location>
        <begin position="1060"/>
        <end position="1071"/>
    </location>
</feature>
<feature type="region of interest" description="Disordered" evidence="7">
    <location>
        <begin position="1466"/>
        <end position="1818"/>
    </location>
</feature>
<feature type="domain" description="RRM" evidence="8">
    <location>
        <begin position="971"/>
        <end position="1050"/>
    </location>
</feature>
<feature type="compositionally biased region" description="Basic and acidic residues" evidence="7">
    <location>
        <begin position="1393"/>
        <end position="1403"/>
    </location>
</feature>
<feature type="compositionally biased region" description="Basic and acidic residues" evidence="7">
    <location>
        <begin position="2092"/>
        <end position="2109"/>
    </location>
</feature>
<feature type="compositionally biased region" description="Polar residues" evidence="7">
    <location>
        <begin position="1497"/>
        <end position="1520"/>
    </location>
</feature>
<feature type="compositionally biased region" description="Basic and acidic residues" evidence="7">
    <location>
        <begin position="1239"/>
        <end position="1252"/>
    </location>
</feature>
<feature type="compositionally biased region" description="Low complexity" evidence="7">
    <location>
        <begin position="706"/>
        <end position="717"/>
    </location>
</feature>
<feature type="compositionally biased region" description="Basic and acidic residues" evidence="7">
    <location>
        <begin position="2339"/>
        <end position="2353"/>
    </location>
</feature>
<feature type="compositionally biased region" description="Basic residues" evidence="7">
    <location>
        <begin position="2575"/>
        <end position="2591"/>
    </location>
</feature>
<evidence type="ECO:0000313" key="11">
    <source>
        <dbReference type="Proteomes" id="UP000694548"/>
    </source>
</evidence>
<feature type="region of interest" description="Disordered" evidence="7">
    <location>
        <begin position="588"/>
        <end position="610"/>
    </location>
</feature>
<feature type="compositionally biased region" description="Basic and acidic residues" evidence="7">
    <location>
        <begin position="2009"/>
        <end position="2018"/>
    </location>
</feature>
<evidence type="ECO:0000256" key="5">
    <source>
        <dbReference type="ARBA" id="ARBA00023242"/>
    </source>
</evidence>
<feature type="compositionally biased region" description="Basic and acidic residues" evidence="7">
    <location>
        <begin position="2116"/>
        <end position="2127"/>
    </location>
</feature>
<feature type="compositionally biased region" description="Basic and acidic residues" evidence="7">
    <location>
        <begin position="1267"/>
        <end position="1279"/>
    </location>
</feature>
<dbReference type="InterPro" id="IPR012677">
    <property type="entry name" value="Nucleotide-bd_a/b_plait_sf"/>
</dbReference>
<feature type="compositionally biased region" description="Basic and acidic residues" evidence="7">
    <location>
        <begin position="1886"/>
        <end position="1899"/>
    </location>
</feature>
<feature type="region of interest" description="Disordered" evidence="7">
    <location>
        <begin position="1838"/>
        <end position="1867"/>
    </location>
</feature>
<protein>
    <recommendedName>
        <fullName evidence="12">Matrin-type domain-containing protein</fullName>
    </recommendedName>
</protein>
<feature type="compositionally biased region" description="Basic and acidic residues" evidence="7">
    <location>
        <begin position="753"/>
        <end position="769"/>
    </location>
</feature>
<dbReference type="Proteomes" id="UP000694548">
    <property type="component" value="Chromosome sgr04"/>
</dbReference>
<feature type="compositionally biased region" description="Polar residues" evidence="7">
    <location>
        <begin position="1113"/>
        <end position="1123"/>
    </location>
</feature>
<evidence type="ECO:0000313" key="10">
    <source>
        <dbReference type="Ensembl" id="ENSNFUP00015000103.1"/>
    </source>
</evidence>
<feature type="compositionally biased region" description="Acidic residues" evidence="7">
    <location>
        <begin position="2379"/>
        <end position="2390"/>
    </location>
</feature>
<feature type="compositionally biased region" description="Acidic residues" evidence="7">
    <location>
        <begin position="2019"/>
        <end position="2036"/>
    </location>
</feature>
<feature type="compositionally biased region" description="Acidic residues" evidence="7">
    <location>
        <begin position="1793"/>
        <end position="1806"/>
    </location>
</feature>
<dbReference type="InterPro" id="IPR000504">
    <property type="entry name" value="RRM_dom"/>
</dbReference>
<feature type="compositionally biased region" description="Polar residues" evidence="7">
    <location>
        <begin position="1409"/>
        <end position="1435"/>
    </location>
</feature>
<dbReference type="InterPro" id="IPR026811">
    <property type="entry name" value="CIZ1"/>
</dbReference>
<feature type="compositionally biased region" description="Polar residues" evidence="7">
    <location>
        <begin position="190"/>
        <end position="202"/>
    </location>
</feature>
<feature type="compositionally biased region" description="Basic and acidic residues" evidence="7">
    <location>
        <begin position="2391"/>
        <end position="2423"/>
    </location>
</feature>
<reference evidence="10" key="2">
    <citation type="submission" date="2025-08" db="UniProtKB">
        <authorList>
            <consortium name="Ensembl"/>
        </authorList>
    </citation>
    <scope>IDENTIFICATION</scope>
</reference>
<feature type="compositionally biased region" description="Basic and acidic residues" evidence="7">
    <location>
        <begin position="1471"/>
        <end position="1481"/>
    </location>
</feature>
<evidence type="ECO:0000259" key="8">
    <source>
        <dbReference type="PROSITE" id="PS50102"/>
    </source>
</evidence>
<feature type="compositionally biased region" description="Basic residues" evidence="7">
    <location>
        <begin position="2045"/>
        <end position="2054"/>
    </location>
</feature>
<feature type="compositionally biased region" description="Basic and acidic residues" evidence="7">
    <location>
        <begin position="1312"/>
        <end position="1349"/>
    </location>
</feature>
<accession>A0A8C6K4F4</accession>
<dbReference type="Ensembl" id="ENSNFUT00015000136.1">
    <property type="protein sequence ID" value="ENSNFUP00015000103.1"/>
    <property type="gene ID" value="ENSNFUG00015000106.1"/>
</dbReference>
<dbReference type="PANTHER" id="PTHR15491">
    <property type="match status" value="1"/>
</dbReference>
<feature type="compositionally biased region" description="Acidic residues" evidence="7">
    <location>
        <begin position="2597"/>
        <end position="2609"/>
    </location>
</feature>
<feature type="compositionally biased region" description="Basic and acidic residues" evidence="7">
    <location>
        <begin position="2146"/>
        <end position="2155"/>
    </location>
</feature>
<keyword evidence="6" id="KW-0694">RNA-binding</keyword>
<feature type="compositionally biased region" description="Basic residues" evidence="7">
    <location>
        <begin position="853"/>
        <end position="869"/>
    </location>
</feature>
<feature type="compositionally biased region" description="Low complexity" evidence="7">
    <location>
        <begin position="1571"/>
        <end position="1605"/>
    </location>
</feature>
<dbReference type="Gene3D" id="3.30.70.330">
    <property type="match status" value="1"/>
</dbReference>
<feature type="region of interest" description="Disordered" evidence="7">
    <location>
        <begin position="1883"/>
        <end position="2209"/>
    </location>
</feature>
<dbReference type="SMART" id="SM00451">
    <property type="entry name" value="ZnF_U1"/>
    <property type="match status" value="2"/>
</dbReference>
<feature type="region of interest" description="Disordered" evidence="7">
    <location>
        <begin position="2223"/>
        <end position="2716"/>
    </location>
</feature>
<feature type="compositionally biased region" description="Polar residues" evidence="7">
    <location>
        <begin position="543"/>
        <end position="552"/>
    </location>
</feature>
<feature type="compositionally biased region" description="Basic and acidic residues" evidence="7">
    <location>
        <begin position="870"/>
        <end position="881"/>
    </location>
</feature>
<feature type="compositionally biased region" description="Basic and acidic residues" evidence="7">
    <location>
        <begin position="1222"/>
        <end position="1232"/>
    </location>
</feature>
<dbReference type="InterPro" id="IPR035979">
    <property type="entry name" value="RBD_domain_sf"/>
</dbReference>
<feature type="compositionally biased region" description="Low complexity" evidence="7">
    <location>
        <begin position="497"/>
        <end position="511"/>
    </location>
</feature>
<feature type="compositionally biased region" description="Polar residues" evidence="7">
    <location>
        <begin position="1293"/>
        <end position="1308"/>
    </location>
</feature>
<keyword evidence="3" id="KW-0863">Zinc-finger</keyword>
<organism evidence="10 11">
    <name type="scientific">Nothobranchius furzeri</name>
    <name type="common">Turquoise killifish</name>
    <dbReference type="NCBI Taxonomy" id="105023"/>
    <lineage>
        <taxon>Eukaryota</taxon>
        <taxon>Metazoa</taxon>
        <taxon>Chordata</taxon>
        <taxon>Craniata</taxon>
        <taxon>Vertebrata</taxon>
        <taxon>Euteleostomi</taxon>
        <taxon>Actinopterygii</taxon>
        <taxon>Neopterygii</taxon>
        <taxon>Teleostei</taxon>
        <taxon>Neoteleostei</taxon>
        <taxon>Acanthomorphata</taxon>
        <taxon>Ovalentaria</taxon>
        <taxon>Atherinomorphae</taxon>
        <taxon>Cyprinodontiformes</taxon>
        <taxon>Nothobranchiidae</taxon>
        <taxon>Nothobranchius</taxon>
    </lineage>
</organism>
<feature type="compositionally biased region" description="Basic residues" evidence="7">
    <location>
        <begin position="798"/>
        <end position="809"/>
    </location>
</feature>
<dbReference type="InterPro" id="IPR000690">
    <property type="entry name" value="Matrin/U1-C_Znf_C2H2"/>
</dbReference>
<evidence type="ECO:0000256" key="3">
    <source>
        <dbReference type="ARBA" id="ARBA00022771"/>
    </source>
</evidence>
<dbReference type="GO" id="GO:0003723">
    <property type="term" value="F:RNA binding"/>
    <property type="evidence" value="ECO:0007669"/>
    <property type="project" value="UniProtKB-UniRule"/>
</dbReference>
<name>A0A8C6K4F4_NOTFU</name>
<feature type="domain" description="Matrin-type" evidence="9">
    <location>
        <begin position="2728"/>
        <end position="2759"/>
    </location>
</feature>
<evidence type="ECO:0000256" key="6">
    <source>
        <dbReference type="PROSITE-ProRule" id="PRU00176"/>
    </source>
</evidence>
<feature type="region of interest" description="Disordered" evidence="7">
    <location>
        <begin position="477"/>
        <end position="576"/>
    </location>
</feature>
<feature type="compositionally biased region" description="Basic and acidic residues" evidence="7">
    <location>
        <begin position="1954"/>
        <end position="1975"/>
    </location>
</feature>
<feature type="compositionally biased region" description="Polar residues" evidence="7">
    <location>
        <begin position="1606"/>
        <end position="1639"/>
    </location>
</feature>
<evidence type="ECO:0000256" key="1">
    <source>
        <dbReference type="ARBA" id="ARBA00004123"/>
    </source>
</evidence>
<dbReference type="PROSITE" id="PS50171">
    <property type="entry name" value="ZF_MATRIN"/>
    <property type="match status" value="1"/>
</dbReference>
<feature type="region of interest" description="Disordered" evidence="7">
    <location>
        <begin position="705"/>
        <end position="905"/>
    </location>
</feature>
<feature type="compositionally biased region" description="Basic and acidic residues" evidence="7">
    <location>
        <begin position="2434"/>
        <end position="2445"/>
    </location>
</feature>
<evidence type="ECO:0008006" key="12">
    <source>
        <dbReference type="Google" id="ProtNLM"/>
    </source>
</evidence>
<feature type="compositionally biased region" description="Polar residues" evidence="7">
    <location>
        <begin position="595"/>
        <end position="609"/>
    </location>
</feature>
<feature type="compositionally biased region" description="Polar residues" evidence="7">
    <location>
        <begin position="2280"/>
        <end position="2290"/>
    </location>
</feature>
<feature type="compositionally biased region" description="Basic and acidic residues" evidence="7">
    <location>
        <begin position="1983"/>
        <end position="1992"/>
    </location>
</feature>
<feature type="compositionally biased region" description="Basic and acidic residues" evidence="7">
    <location>
        <begin position="1177"/>
        <end position="1196"/>
    </location>
</feature>
<dbReference type="PROSITE" id="PS50102">
    <property type="entry name" value="RRM"/>
    <property type="match status" value="1"/>
</dbReference>
<keyword evidence="5" id="KW-0539">Nucleus</keyword>
<feature type="compositionally biased region" description="Basic and acidic residues" evidence="7">
    <location>
        <begin position="1838"/>
        <end position="1847"/>
    </location>
</feature>
<feature type="compositionally biased region" description="Basic and acidic residues" evidence="7">
    <location>
        <begin position="2291"/>
        <end position="2303"/>
    </location>
</feature>
<feature type="compositionally biased region" description="Low complexity" evidence="7">
    <location>
        <begin position="477"/>
        <end position="489"/>
    </location>
</feature>
<keyword evidence="2" id="KW-0479">Metal-binding</keyword>
<reference evidence="10" key="1">
    <citation type="submission" date="2014-08" db="EMBL/GenBank/DDBJ databases">
        <authorList>
            <person name="Senf B."/>
            <person name="Petzold A."/>
            <person name="Downie B.R."/>
            <person name="Koch P."/>
            <person name="Platzer M."/>
        </authorList>
    </citation>
    <scope>NUCLEOTIDE SEQUENCE [LARGE SCALE GENOMIC DNA]</scope>
    <source>
        <strain evidence="10">GRZ</strain>
    </source>
</reference>
<feature type="compositionally biased region" description="Low complexity" evidence="7">
    <location>
        <begin position="1541"/>
        <end position="1550"/>
    </location>
</feature>
<feature type="compositionally biased region" description="Basic and acidic residues" evidence="7">
    <location>
        <begin position="1687"/>
        <end position="1736"/>
    </location>
</feature>
<comment type="subcellular location">
    <subcellularLocation>
        <location evidence="1">Nucleus</location>
    </subcellularLocation>
</comment>
<evidence type="ECO:0000256" key="2">
    <source>
        <dbReference type="ARBA" id="ARBA00022723"/>
    </source>
</evidence>
<feature type="compositionally biased region" description="Basic and acidic residues" evidence="7">
    <location>
        <begin position="810"/>
        <end position="826"/>
    </location>
</feature>
<dbReference type="SUPFAM" id="SSF54928">
    <property type="entry name" value="RNA-binding domain, RBD"/>
    <property type="match status" value="1"/>
</dbReference>
<feature type="compositionally biased region" description="Low complexity" evidence="7">
    <location>
        <begin position="1075"/>
        <end position="1106"/>
    </location>
</feature>
<feature type="compositionally biased region" description="Polar residues" evidence="7">
    <location>
        <begin position="1900"/>
        <end position="1915"/>
    </location>
</feature>
<feature type="compositionally biased region" description="Basic and acidic residues" evidence="7">
    <location>
        <begin position="1641"/>
        <end position="1661"/>
    </location>
</feature>
<dbReference type="CDD" id="cd00590">
    <property type="entry name" value="RRM_SF"/>
    <property type="match status" value="1"/>
</dbReference>
<feature type="compositionally biased region" description="Polar residues" evidence="7">
    <location>
        <begin position="2642"/>
        <end position="2655"/>
    </location>
</feature>
<feature type="region of interest" description="Disordered" evidence="7">
    <location>
        <begin position="415"/>
        <end position="450"/>
    </location>
</feature>